<gene>
    <name evidence="2" type="ORF">J4709_04375</name>
</gene>
<evidence type="ECO:0000313" key="3">
    <source>
        <dbReference type="Proteomes" id="UP000680206"/>
    </source>
</evidence>
<protein>
    <submittedName>
        <fullName evidence="2">Uncharacterized protein</fullName>
    </submittedName>
</protein>
<evidence type="ECO:0000313" key="2">
    <source>
        <dbReference type="EMBL" id="MBO2456828.1"/>
    </source>
</evidence>
<organism evidence="2 3">
    <name type="scientific">Actinomadura violacea</name>
    <dbReference type="NCBI Taxonomy" id="2819934"/>
    <lineage>
        <taxon>Bacteria</taxon>
        <taxon>Bacillati</taxon>
        <taxon>Actinomycetota</taxon>
        <taxon>Actinomycetes</taxon>
        <taxon>Streptosporangiales</taxon>
        <taxon>Thermomonosporaceae</taxon>
        <taxon>Actinomadura</taxon>
    </lineage>
</organism>
<keyword evidence="3" id="KW-1185">Reference proteome</keyword>
<dbReference type="RefSeq" id="WP_208237101.1">
    <property type="nucleotide sequence ID" value="NZ_JAGEPF010000002.1"/>
</dbReference>
<proteinExistence type="predicted"/>
<accession>A0ABS3RJS1</accession>
<sequence>MGDGEGRHPAAKLYGRASLCAAVAAVALLLAFARPWGSGESAAQGAAPSPGPSPQISAFATPAPKAADAGTVRIVDHGFSTRRDAAGEEQVSWGLVLENTSRTSAAAVPVTVGILDRGGAQLIGKVSDFARHRSTPYILPGARYGIGDDTYVKRAGAARLSFALGAVQWLPPGDQRVPHLTASLVKADLYRVDKTQFFWLADPDRAEMRRERRYDLSITFRVESGASAVYDDGHASAVLRDSRGRIVGGTGPADTDAYTSFPPGWSVQAIHTRGVPRTVDVKHIEIYPEPSYQL</sequence>
<name>A0ABS3RJS1_9ACTN</name>
<evidence type="ECO:0000256" key="1">
    <source>
        <dbReference type="SAM" id="MobiDB-lite"/>
    </source>
</evidence>
<reference evidence="2 3" key="1">
    <citation type="submission" date="2021-03" db="EMBL/GenBank/DDBJ databases">
        <title>Actinomadura violae sp. nov., isolated from lichen in Thailand.</title>
        <authorList>
            <person name="Kanchanasin P."/>
            <person name="Saeng-In P."/>
            <person name="Phongsopitanun W."/>
            <person name="Yuki M."/>
            <person name="Kudo T."/>
            <person name="Ohkuma M."/>
            <person name="Tanasupawat S."/>
        </authorList>
    </citation>
    <scope>NUCLEOTIDE SEQUENCE [LARGE SCALE GENOMIC DNA]</scope>
    <source>
        <strain evidence="2 3">LCR2-06</strain>
    </source>
</reference>
<comment type="caution">
    <text evidence="2">The sequence shown here is derived from an EMBL/GenBank/DDBJ whole genome shotgun (WGS) entry which is preliminary data.</text>
</comment>
<dbReference type="Proteomes" id="UP000680206">
    <property type="component" value="Unassembled WGS sequence"/>
</dbReference>
<dbReference type="EMBL" id="JAGEPF010000002">
    <property type="protein sequence ID" value="MBO2456828.1"/>
    <property type="molecule type" value="Genomic_DNA"/>
</dbReference>
<feature type="region of interest" description="Disordered" evidence="1">
    <location>
        <begin position="40"/>
        <end position="62"/>
    </location>
</feature>